<dbReference type="PROSITE" id="PS51257">
    <property type="entry name" value="PROKAR_LIPOPROTEIN"/>
    <property type="match status" value="1"/>
</dbReference>
<evidence type="ECO:0000256" key="1">
    <source>
        <dbReference type="ARBA" id="ARBA00004651"/>
    </source>
</evidence>
<evidence type="ECO:0000256" key="3">
    <source>
        <dbReference type="ARBA" id="ARBA00022676"/>
    </source>
</evidence>
<feature type="domain" description="Glycosyltransferase RgtA/B/C/D-like" evidence="9">
    <location>
        <begin position="66"/>
        <end position="229"/>
    </location>
</feature>
<keyword evidence="11" id="KW-1185">Reference proteome</keyword>
<keyword evidence="3 10" id="KW-0328">Glycosyltransferase</keyword>
<feature type="transmembrane region" description="Helical" evidence="8">
    <location>
        <begin position="173"/>
        <end position="201"/>
    </location>
</feature>
<dbReference type="GO" id="GO:0016763">
    <property type="term" value="F:pentosyltransferase activity"/>
    <property type="evidence" value="ECO:0007669"/>
    <property type="project" value="TreeGrafter"/>
</dbReference>
<dbReference type="OrthoDB" id="9775035at2"/>
<reference evidence="11" key="1">
    <citation type="submission" date="2016-10" db="EMBL/GenBank/DDBJ databases">
        <authorList>
            <person name="Varghese N."/>
            <person name="Submissions S."/>
        </authorList>
    </citation>
    <scope>NUCLEOTIDE SEQUENCE [LARGE SCALE GENOMIC DNA]</scope>
    <source>
        <strain evidence="11">DSM 27981</strain>
    </source>
</reference>
<dbReference type="AlphaFoldDB" id="A0A1I2EFI6"/>
<evidence type="ECO:0000256" key="8">
    <source>
        <dbReference type="SAM" id="Phobius"/>
    </source>
</evidence>
<dbReference type="InterPro" id="IPR050297">
    <property type="entry name" value="LipidA_mod_glycosyltrf_83"/>
</dbReference>
<dbReference type="PANTHER" id="PTHR33908">
    <property type="entry name" value="MANNOSYLTRANSFERASE YKCB-RELATED"/>
    <property type="match status" value="1"/>
</dbReference>
<proteinExistence type="predicted"/>
<feature type="transmembrane region" description="Helical" evidence="8">
    <location>
        <begin position="354"/>
        <end position="375"/>
    </location>
</feature>
<feature type="transmembrane region" description="Helical" evidence="8">
    <location>
        <begin position="302"/>
        <end position="317"/>
    </location>
</feature>
<keyword evidence="5 8" id="KW-0812">Transmembrane</keyword>
<dbReference type="STRING" id="1177982.SAMN04489711_10749"/>
<dbReference type="PANTHER" id="PTHR33908:SF3">
    <property type="entry name" value="UNDECAPRENYL PHOSPHATE-ALPHA-4-AMINO-4-DEOXY-L-ARABINOSE ARABINOSYL TRANSFERASE"/>
    <property type="match status" value="1"/>
</dbReference>
<dbReference type="GO" id="GO:0005886">
    <property type="term" value="C:plasma membrane"/>
    <property type="evidence" value="ECO:0007669"/>
    <property type="project" value="UniProtKB-SubCell"/>
</dbReference>
<sequence length="538" mass="59816">MTVNNKNPAQPGMVAVALLVLAWWAATACLRPLMLPDEGRYVGIAWEMLRSGDWLTPTINGLPYFHKPPLFYWITASSLWLFGNHEGAARVAPMLGALAGSWASYAFLRRWWSERAGRMGLLVLMAQPLWIMGAQFANLDTLVAGCIVATICLLAHAVMLAEHALPHRRVLLAAWGMAALGVLAKGLIGFVLPALVVFLWLVAQRRWRRLGGLFWWAGPLLFLCLTAPWFFAMQQRFPDFLYYFFVVQHFKRFAEAGFNNVMPIWFYPAALALFFLPWLPWMARACRPLGSGASPEHRSVRLLLWIWAAVIVGFFSLPKSKLLGYVMPAVVPLAALAAQGYLSRERVSRLQSGLWFLAAGTGTALALGALTWLTVHPQNSMRAFAQALSESRQAAEPVVMLDTYYFDLPFYAGLRTPVAVIENWDDPAIQQRDDQRKEIADAGQFDRAAASVRLLLPASLPRLLCRSGVVWVLGPSRAVERYPYLAEAASAYSRNAMTLWRLETGRPAVAAQLGCSQMPYDDALRQSPAPLSEARVPG</sequence>
<keyword evidence="7 8" id="KW-0472">Membrane</keyword>
<dbReference type="EMBL" id="FONX01000007">
    <property type="protein sequence ID" value="SFE91020.1"/>
    <property type="molecule type" value="Genomic_DNA"/>
</dbReference>
<dbReference type="GO" id="GO:0009103">
    <property type="term" value="P:lipopolysaccharide biosynthetic process"/>
    <property type="evidence" value="ECO:0007669"/>
    <property type="project" value="TreeGrafter"/>
</dbReference>
<accession>A0A1I2EFI6</accession>
<dbReference type="InterPro" id="IPR038731">
    <property type="entry name" value="RgtA/B/C-like"/>
</dbReference>
<dbReference type="Proteomes" id="UP000199119">
    <property type="component" value="Unassembled WGS sequence"/>
</dbReference>
<evidence type="ECO:0000256" key="6">
    <source>
        <dbReference type="ARBA" id="ARBA00022989"/>
    </source>
</evidence>
<evidence type="ECO:0000256" key="7">
    <source>
        <dbReference type="ARBA" id="ARBA00023136"/>
    </source>
</evidence>
<organism evidence="10 11">
    <name type="scientific">Paracidovorax wautersii</name>
    <dbReference type="NCBI Taxonomy" id="1177982"/>
    <lineage>
        <taxon>Bacteria</taxon>
        <taxon>Pseudomonadati</taxon>
        <taxon>Pseudomonadota</taxon>
        <taxon>Betaproteobacteria</taxon>
        <taxon>Burkholderiales</taxon>
        <taxon>Comamonadaceae</taxon>
        <taxon>Paracidovorax</taxon>
    </lineage>
</organism>
<evidence type="ECO:0000256" key="2">
    <source>
        <dbReference type="ARBA" id="ARBA00022475"/>
    </source>
</evidence>
<evidence type="ECO:0000256" key="4">
    <source>
        <dbReference type="ARBA" id="ARBA00022679"/>
    </source>
</evidence>
<evidence type="ECO:0000313" key="10">
    <source>
        <dbReference type="EMBL" id="SFE91020.1"/>
    </source>
</evidence>
<feature type="transmembrane region" description="Helical" evidence="8">
    <location>
        <begin position="142"/>
        <end position="161"/>
    </location>
</feature>
<comment type="subcellular location">
    <subcellularLocation>
        <location evidence="1">Cell membrane</location>
        <topology evidence="1">Multi-pass membrane protein</topology>
    </subcellularLocation>
</comment>
<keyword evidence="4 10" id="KW-0808">Transferase</keyword>
<gene>
    <name evidence="10" type="ORF">SAMN04489711_10749</name>
</gene>
<feature type="transmembrane region" description="Helical" evidence="8">
    <location>
        <begin position="264"/>
        <end position="281"/>
    </location>
</feature>
<name>A0A1I2EFI6_9BURK</name>
<dbReference type="RefSeq" id="WP_092939695.1">
    <property type="nucleotide sequence ID" value="NZ_FONX01000007.1"/>
</dbReference>
<evidence type="ECO:0000259" key="9">
    <source>
        <dbReference type="Pfam" id="PF13231"/>
    </source>
</evidence>
<keyword evidence="6 8" id="KW-1133">Transmembrane helix</keyword>
<dbReference type="Pfam" id="PF13231">
    <property type="entry name" value="PMT_2"/>
    <property type="match status" value="1"/>
</dbReference>
<evidence type="ECO:0000313" key="11">
    <source>
        <dbReference type="Proteomes" id="UP000199119"/>
    </source>
</evidence>
<dbReference type="GO" id="GO:0010041">
    <property type="term" value="P:response to iron(III) ion"/>
    <property type="evidence" value="ECO:0007669"/>
    <property type="project" value="TreeGrafter"/>
</dbReference>
<feature type="transmembrane region" description="Helical" evidence="8">
    <location>
        <begin position="213"/>
        <end position="233"/>
    </location>
</feature>
<feature type="transmembrane region" description="Helical" evidence="8">
    <location>
        <begin position="323"/>
        <end position="342"/>
    </location>
</feature>
<evidence type="ECO:0000256" key="5">
    <source>
        <dbReference type="ARBA" id="ARBA00022692"/>
    </source>
</evidence>
<feature type="transmembrane region" description="Helical" evidence="8">
    <location>
        <begin position="87"/>
        <end position="107"/>
    </location>
</feature>
<keyword evidence="2" id="KW-1003">Cell membrane</keyword>
<protein>
    <submittedName>
        <fullName evidence="10">Dolichyl-phosphate-mannose-protein mannosyltransferase</fullName>
    </submittedName>
</protein>